<feature type="region of interest" description="Disordered" evidence="1">
    <location>
        <begin position="229"/>
        <end position="273"/>
    </location>
</feature>
<feature type="compositionally biased region" description="Polar residues" evidence="1">
    <location>
        <begin position="7"/>
        <end position="17"/>
    </location>
</feature>
<feature type="region of interest" description="Disordered" evidence="1">
    <location>
        <begin position="405"/>
        <end position="449"/>
    </location>
</feature>
<feature type="compositionally biased region" description="Basic residues" evidence="1">
    <location>
        <begin position="18"/>
        <end position="30"/>
    </location>
</feature>
<evidence type="ECO:0000256" key="1">
    <source>
        <dbReference type="SAM" id="MobiDB-lite"/>
    </source>
</evidence>
<feature type="compositionally biased region" description="Basic and acidic residues" evidence="1">
    <location>
        <begin position="157"/>
        <end position="170"/>
    </location>
</feature>
<reference evidence="2" key="1">
    <citation type="journal article" date="2014" name="Genome Announc.">
        <title>Draft genome sequence of Rhodosporidium toruloides CECT1137, an oleaginous yeast of biotechnological interest.</title>
        <authorList>
            <person name="Morin N."/>
            <person name="Calcas X."/>
            <person name="Devillers H."/>
            <person name="Durrens P."/>
            <person name="Sherman D.J."/>
            <person name="Nicaud J.-M."/>
            <person name="Neuveglise C."/>
        </authorList>
    </citation>
    <scope>NUCLEOTIDE SEQUENCE</scope>
    <source>
        <strain evidence="2">CECT1137</strain>
    </source>
</reference>
<feature type="region of interest" description="Disordered" evidence="1">
    <location>
        <begin position="308"/>
        <end position="327"/>
    </location>
</feature>
<proteinExistence type="predicted"/>
<organism evidence="2">
    <name type="scientific">Rhodotorula toruloides</name>
    <name type="common">Yeast</name>
    <name type="synonym">Rhodosporidium toruloides</name>
    <dbReference type="NCBI Taxonomy" id="5286"/>
    <lineage>
        <taxon>Eukaryota</taxon>
        <taxon>Fungi</taxon>
        <taxon>Dikarya</taxon>
        <taxon>Basidiomycota</taxon>
        <taxon>Pucciniomycotina</taxon>
        <taxon>Microbotryomycetes</taxon>
        <taxon>Sporidiobolales</taxon>
        <taxon>Sporidiobolaceae</taxon>
        <taxon>Rhodotorula</taxon>
    </lineage>
</organism>
<accession>A0A061AMC9</accession>
<feature type="compositionally biased region" description="Polar residues" evidence="1">
    <location>
        <begin position="312"/>
        <end position="327"/>
    </location>
</feature>
<protein>
    <submittedName>
        <fullName evidence="2">RHTO0S02e02278g1_1</fullName>
    </submittedName>
</protein>
<feature type="region of interest" description="Disordered" evidence="1">
    <location>
        <begin position="157"/>
        <end position="180"/>
    </location>
</feature>
<sequence>MARSTSRDPASTSPTAHSKQRSHPRKRSHSQAHAQPDHLVHLAEAVDESKVVSPRITQEDRQKVRVVVESLAPATLLEQQLTVPTAPKTLHDALSDTVDLLPISVLRACLNESCTSALLSSAMALDADADTNARLLNDVDEFQRVVGGVLDELERRYEEKEGKGKVKKEEDVEDDSFAADQPPSKIRKYMLHRTLANGIDLFTSAAVLSDADLEALSRVDDTDLIAVHPTSSSASSAPPAPPLGSSNPRPLPSSTEVARTTAPAQRVGMAPGLWGKEGDEYRRVFDPLNPTRRPTTLLSYPSPFLSSLAPTHDSSSGATEPYTRSASRALSELRTRRWEEKALRIESVVEFSEEEKSVLREFGVERPEELLGSLEGGEGEDVWSVLERNAERIVRLGRAGVRRTRRALRARQGGSASGEKRKTVKSEKDVKNVKEEDEEEEGAEATEAEKAEAHTLLQSLVSLIARLPLSASSDRPRMLPPQSLLRSLTPLLAAWSTKEASYDGTLDVGNDRAVRLGERAVGEVEIIV</sequence>
<feature type="compositionally biased region" description="Acidic residues" evidence="1">
    <location>
        <begin position="435"/>
        <end position="446"/>
    </location>
</feature>
<feature type="compositionally biased region" description="Low complexity" evidence="1">
    <location>
        <begin position="229"/>
        <end position="248"/>
    </location>
</feature>
<feature type="compositionally biased region" description="Basic and acidic residues" evidence="1">
    <location>
        <begin position="418"/>
        <end position="434"/>
    </location>
</feature>
<evidence type="ECO:0000313" key="2">
    <source>
        <dbReference type="EMBL" id="CDR36448.1"/>
    </source>
</evidence>
<dbReference type="OrthoDB" id="2530497at2759"/>
<dbReference type="EMBL" id="LK052937">
    <property type="protein sequence ID" value="CDR36448.1"/>
    <property type="molecule type" value="Genomic_DNA"/>
</dbReference>
<feature type="region of interest" description="Disordered" evidence="1">
    <location>
        <begin position="1"/>
        <end position="40"/>
    </location>
</feature>
<name>A0A061AMC9_RHOTO</name>
<gene>
    <name evidence="2" type="ORF">RHTO0S_02e02278g</name>
</gene>
<dbReference type="AlphaFoldDB" id="A0A061AMC9"/>